<evidence type="ECO:0000256" key="7">
    <source>
        <dbReference type="ARBA" id="ARBA00023056"/>
    </source>
</evidence>
<dbReference type="CDD" id="cd02855">
    <property type="entry name" value="E_set_GBE_prok_N"/>
    <property type="match status" value="1"/>
</dbReference>
<comment type="caution">
    <text evidence="12">The sequence shown here is derived from an EMBL/GenBank/DDBJ whole genome shotgun (WGS) entry which is preliminary data.</text>
</comment>
<evidence type="ECO:0000256" key="10">
    <source>
        <dbReference type="PIRSR" id="PIRSR000463-1"/>
    </source>
</evidence>
<organism evidence="12 13">
    <name type="scientific">Corynebacterium freneyi DNF00450</name>
    <dbReference type="NCBI Taxonomy" id="1287475"/>
    <lineage>
        <taxon>Bacteria</taxon>
        <taxon>Bacillati</taxon>
        <taxon>Actinomycetota</taxon>
        <taxon>Actinomycetes</taxon>
        <taxon>Mycobacteriales</taxon>
        <taxon>Corynebacteriaceae</taxon>
        <taxon>Corynebacterium</taxon>
    </lineage>
</organism>
<evidence type="ECO:0000256" key="1">
    <source>
        <dbReference type="ARBA" id="ARBA00000826"/>
    </source>
</evidence>
<dbReference type="InterPro" id="IPR054169">
    <property type="entry name" value="GlgB_N"/>
</dbReference>
<keyword evidence="6 9" id="KW-0808">Transferase</keyword>
<comment type="function">
    <text evidence="9">Catalyzes the formation of the alpha-1,6-glucosidic linkages in glycogen by scission of a 1,4-alpha-linked oligosaccharide from growing alpha-1,4-glucan chains and the subsequent attachment of the oligosaccharide to the alpha-1,6 position.</text>
</comment>
<dbReference type="HAMAP" id="MF_00685">
    <property type="entry name" value="GlgB"/>
    <property type="match status" value="1"/>
</dbReference>
<gene>
    <name evidence="9" type="primary">glgB</name>
    <name evidence="12" type="ORF">HMPREF1650_11545</name>
</gene>
<dbReference type="AlphaFoldDB" id="A0A095XYT9"/>
<dbReference type="GO" id="GO:0005829">
    <property type="term" value="C:cytosol"/>
    <property type="evidence" value="ECO:0007669"/>
    <property type="project" value="TreeGrafter"/>
</dbReference>
<keyword evidence="8 9" id="KW-0119">Carbohydrate metabolism</keyword>
<sequence>MSAPTDPRLTIPAGDMDRLRSCTHHDPHSFYGAHLIDGDTVIRARIFGATAVTVVSPRGEFEAEPVGDDVYAALVPGEPDFDYRLRVTWADGSVEERADAYRFLPTVQEGDLHLIGEGRHERLWEALGAHPRTYETELGEVSGVSFSVWAPNARGVAVIGDFCMWNGAQYPMRSMGGSGVWEVFIPGVGPGEVYKFAITTPEGHRRDKADPMAFATEVPPATGSVVAESDYRWRDDEWMAKRATTDWRTKPMSIYEVHLGSWKRGLSYEVMAEQLVRYVKDMGYTHVEFMPVAEHPFAGSWGYQVTSYYAPTSRFGSPDQLRALIDAFHAADIGVIVDWVPGHFPKDDWALARFDGTACYEHPDWRRGEQKDWGTYVFDFGRNEVRNFLYANALYWAEEFHIDGVRVDAVASMLYLDYSRNEGEWLPNQYGGRENLDAVQFLQEFNATVHKHHPSFLTIAEESTSWPGVTAATEDGGLGFTMKWNMGWMNDTLEYFSKDPIHRSHHHHEITFAMVYAYSEKFILPFSHDEVVHGKGSLWERMPGDDWNKAAGLRTLLSFMWSHPGKQLLFQGQELGQNREWNHDESIAWDNLEGWGGEFHRGIQLLVKDLNAIYRDTNALWSQDDRPEGFSWINADDTNNSVLSFVRYGDDGSALACVLNLSGATQERYRIGVPRTGAWREVLNTNDERYAGSGYGLNGTLEAEQQGWNGQDQSIELTLPANTAIWFRHEG</sequence>
<dbReference type="EC" id="2.4.1.18" evidence="9"/>
<keyword evidence="4 9" id="KW-0321">Glycogen metabolism</keyword>
<dbReference type="InterPro" id="IPR013783">
    <property type="entry name" value="Ig-like_fold"/>
</dbReference>
<comment type="catalytic activity">
    <reaction evidence="1 9">
        <text>Transfers a segment of a (1-&gt;4)-alpha-D-glucan chain to a primary hydroxy group in a similar glucan chain.</text>
        <dbReference type="EC" id="2.4.1.18"/>
    </reaction>
</comment>
<dbReference type="Gene3D" id="3.20.20.80">
    <property type="entry name" value="Glycosidases"/>
    <property type="match status" value="1"/>
</dbReference>
<dbReference type="InterPro" id="IPR004193">
    <property type="entry name" value="Glyco_hydro_13_N"/>
</dbReference>
<dbReference type="FunFam" id="2.60.40.10:FF:000169">
    <property type="entry name" value="1,4-alpha-glucan branching enzyme GlgB"/>
    <property type="match status" value="1"/>
</dbReference>
<dbReference type="CDD" id="cd11322">
    <property type="entry name" value="AmyAc_Glg_BE"/>
    <property type="match status" value="1"/>
</dbReference>
<feature type="active site" description="Nucleophile" evidence="9 10">
    <location>
        <position position="408"/>
    </location>
</feature>
<dbReference type="Gene3D" id="2.60.40.1180">
    <property type="entry name" value="Golgi alpha-mannosidase II"/>
    <property type="match status" value="1"/>
</dbReference>
<dbReference type="FunFam" id="3.20.20.80:FF:000003">
    <property type="entry name" value="1,4-alpha-glucan branching enzyme GlgB"/>
    <property type="match status" value="1"/>
</dbReference>
<dbReference type="Gene3D" id="2.60.40.10">
    <property type="entry name" value="Immunoglobulins"/>
    <property type="match status" value="2"/>
</dbReference>
<dbReference type="InterPro" id="IPR006047">
    <property type="entry name" value="GH13_cat_dom"/>
</dbReference>
<dbReference type="InterPro" id="IPR037439">
    <property type="entry name" value="Branching_enzy"/>
</dbReference>
<dbReference type="eggNOG" id="COG0296">
    <property type="taxonomic scope" value="Bacteria"/>
</dbReference>
<dbReference type="EMBL" id="JRNE01000079">
    <property type="protein sequence ID" value="KGF15325.1"/>
    <property type="molecule type" value="Genomic_DNA"/>
</dbReference>
<dbReference type="Proteomes" id="UP000029548">
    <property type="component" value="Unassembled WGS sequence"/>
</dbReference>
<evidence type="ECO:0000256" key="3">
    <source>
        <dbReference type="ARBA" id="ARBA00009000"/>
    </source>
</evidence>
<dbReference type="Pfam" id="PF02922">
    <property type="entry name" value="CBM_48"/>
    <property type="match status" value="1"/>
</dbReference>
<dbReference type="PANTHER" id="PTHR43651:SF3">
    <property type="entry name" value="1,4-ALPHA-GLUCAN-BRANCHING ENZYME"/>
    <property type="match status" value="1"/>
</dbReference>
<dbReference type="SMART" id="SM00642">
    <property type="entry name" value="Aamy"/>
    <property type="match status" value="1"/>
</dbReference>
<dbReference type="SUPFAM" id="SSF81296">
    <property type="entry name" value="E set domains"/>
    <property type="match status" value="2"/>
</dbReference>
<protein>
    <recommendedName>
        <fullName evidence="9">1,4-alpha-glucan branching enzyme GlgB</fullName>
        <ecNumber evidence="9">2.4.1.18</ecNumber>
    </recommendedName>
    <alternativeName>
        <fullName evidence="9">1,4-alpha-D-glucan:1,4-alpha-D-glucan 6-glucosyl-transferase</fullName>
    </alternativeName>
    <alternativeName>
        <fullName evidence="9">Alpha-(1-&gt;4)-glucan branching enzyme</fullName>
    </alternativeName>
    <alternativeName>
        <fullName evidence="9">Glycogen branching enzyme</fullName>
        <shortName evidence="9">BE</shortName>
    </alternativeName>
</protein>
<comment type="subunit">
    <text evidence="9">Monomer.</text>
</comment>
<evidence type="ECO:0000256" key="9">
    <source>
        <dbReference type="HAMAP-Rule" id="MF_00685"/>
    </source>
</evidence>
<dbReference type="InterPro" id="IPR006407">
    <property type="entry name" value="GlgB"/>
</dbReference>
<dbReference type="Pfam" id="PF22019">
    <property type="entry name" value="GlgB_N"/>
    <property type="match status" value="1"/>
</dbReference>
<evidence type="ECO:0000256" key="4">
    <source>
        <dbReference type="ARBA" id="ARBA00022600"/>
    </source>
</evidence>
<dbReference type="InterPro" id="IPR006048">
    <property type="entry name" value="A-amylase/branching_C"/>
</dbReference>
<accession>A0A095XYT9</accession>
<dbReference type="GO" id="GO:0004553">
    <property type="term" value="F:hydrolase activity, hydrolyzing O-glycosyl compounds"/>
    <property type="evidence" value="ECO:0007669"/>
    <property type="project" value="InterPro"/>
</dbReference>
<dbReference type="InterPro" id="IPR044143">
    <property type="entry name" value="GlgB_N_E_set_prok"/>
</dbReference>
<evidence type="ECO:0000256" key="2">
    <source>
        <dbReference type="ARBA" id="ARBA00004964"/>
    </source>
</evidence>
<dbReference type="NCBIfam" id="TIGR01515">
    <property type="entry name" value="branching_enzym"/>
    <property type="match status" value="1"/>
</dbReference>
<evidence type="ECO:0000313" key="12">
    <source>
        <dbReference type="EMBL" id="KGF15325.1"/>
    </source>
</evidence>
<proteinExistence type="inferred from homology"/>
<dbReference type="SUPFAM" id="SSF51445">
    <property type="entry name" value="(Trans)glycosidases"/>
    <property type="match status" value="1"/>
</dbReference>
<dbReference type="GO" id="GO:0003844">
    <property type="term" value="F:1,4-alpha-glucan branching enzyme activity"/>
    <property type="evidence" value="ECO:0007669"/>
    <property type="project" value="UniProtKB-UniRule"/>
</dbReference>
<dbReference type="Pfam" id="PF00128">
    <property type="entry name" value="Alpha-amylase"/>
    <property type="match status" value="2"/>
</dbReference>
<reference evidence="12 13" key="1">
    <citation type="submission" date="2014-07" db="EMBL/GenBank/DDBJ databases">
        <authorList>
            <person name="McCorrison J."/>
            <person name="Sanka R."/>
            <person name="Torralba M."/>
            <person name="Gillis M."/>
            <person name="Haft D.H."/>
            <person name="Methe B."/>
            <person name="Sutton G."/>
            <person name="Nelson K.E."/>
        </authorList>
    </citation>
    <scope>NUCLEOTIDE SEQUENCE [LARGE SCALE GENOMIC DNA]</scope>
    <source>
        <strain evidence="12 13">DNF00450</strain>
    </source>
</reference>
<dbReference type="InterPro" id="IPR013780">
    <property type="entry name" value="Glyco_hydro_b"/>
</dbReference>
<dbReference type="NCBIfam" id="NF008967">
    <property type="entry name" value="PRK12313.1"/>
    <property type="match status" value="1"/>
</dbReference>
<dbReference type="GO" id="GO:0005978">
    <property type="term" value="P:glycogen biosynthetic process"/>
    <property type="evidence" value="ECO:0007669"/>
    <property type="project" value="UniProtKB-UniRule"/>
</dbReference>
<dbReference type="InterPro" id="IPR017853">
    <property type="entry name" value="GH"/>
</dbReference>
<evidence type="ECO:0000313" key="13">
    <source>
        <dbReference type="Proteomes" id="UP000029548"/>
    </source>
</evidence>
<keyword evidence="7 9" id="KW-0320">Glycogen biosynthesis</keyword>
<dbReference type="GO" id="GO:0043169">
    <property type="term" value="F:cation binding"/>
    <property type="evidence" value="ECO:0007669"/>
    <property type="project" value="InterPro"/>
</dbReference>
<dbReference type="RefSeq" id="WP_035123409.1">
    <property type="nucleotide sequence ID" value="NZ_JRNE01000079.1"/>
</dbReference>
<dbReference type="PIRSF" id="PIRSF000463">
    <property type="entry name" value="GlgB"/>
    <property type="match status" value="1"/>
</dbReference>
<dbReference type="PANTHER" id="PTHR43651">
    <property type="entry name" value="1,4-ALPHA-GLUCAN-BRANCHING ENZYME"/>
    <property type="match status" value="1"/>
</dbReference>
<dbReference type="InterPro" id="IPR014756">
    <property type="entry name" value="Ig_E-set"/>
</dbReference>
<evidence type="ECO:0000256" key="5">
    <source>
        <dbReference type="ARBA" id="ARBA00022676"/>
    </source>
</evidence>
<dbReference type="SUPFAM" id="SSF51011">
    <property type="entry name" value="Glycosyl hydrolase domain"/>
    <property type="match status" value="1"/>
</dbReference>
<dbReference type="UniPathway" id="UPA00164"/>
<comment type="pathway">
    <text evidence="2 9">Glycan biosynthesis; glycogen biosynthesis.</text>
</comment>
<dbReference type="FunFam" id="2.60.40.1180:FF:000002">
    <property type="entry name" value="1,4-alpha-glucan branching enzyme GlgB"/>
    <property type="match status" value="1"/>
</dbReference>
<dbReference type="NCBIfam" id="NF003811">
    <property type="entry name" value="PRK05402.1"/>
    <property type="match status" value="1"/>
</dbReference>
<feature type="active site" description="Proton donor" evidence="9 10">
    <location>
        <position position="461"/>
    </location>
</feature>
<evidence type="ECO:0000259" key="11">
    <source>
        <dbReference type="SMART" id="SM00642"/>
    </source>
</evidence>
<keyword evidence="5 9" id="KW-0328">Glycosyltransferase</keyword>
<name>A0A095XYT9_9CORY</name>
<comment type="similarity">
    <text evidence="3 9">Belongs to the glycosyl hydrolase 13 family. GlgB subfamily.</text>
</comment>
<evidence type="ECO:0000256" key="6">
    <source>
        <dbReference type="ARBA" id="ARBA00022679"/>
    </source>
</evidence>
<evidence type="ECO:0000256" key="8">
    <source>
        <dbReference type="ARBA" id="ARBA00023277"/>
    </source>
</evidence>
<dbReference type="Pfam" id="PF02806">
    <property type="entry name" value="Alpha-amylase_C"/>
    <property type="match status" value="1"/>
</dbReference>
<feature type="domain" description="Glycosyl hydrolase family 13 catalytic" evidence="11">
    <location>
        <begin position="256"/>
        <end position="593"/>
    </location>
</feature>